<dbReference type="PANTHER" id="PTHR12064">
    <property type="entry name" value="METAL TRANSPORTER CNNM"/>
    <property type="match status" value="1"/>
</dbReference>
<feature type="transmembrane region" description="Helical" evidence="8">
    <location>
        <begin position="122"/>
        <end position="142"/>
    </location>
</feature>
<dbReference type="InterPro" id="IPR000644">
    <property type="entry name" value="CBS_dom"/>
</dbReference>
<evidence type="ECO:0000256" key="1">
    <source>
        <dbReference type="ARBA" id="ARBA00004141"/>
    </source>
</evidence>
<evidence type="ECO:0000259" key="9">
    <source>
        <dbReference type="PROSITE" id="PS51371"/>
    </source>
</evidence>
<keyword evidence="4 7" id="KW-1133">Transmembrane helix</keyword>
<comment type="subcellular location">
    <subcellularLocation>
        <location evidence="1">Membrane</location>
        <topology evidence="1">Multi-pass membrane protein</topology>
    </subcellularLocation>
</comment>
<dbReference type="GO" id="GO:0016020">
    <property type="term" value="C:membrane"/>
    <property type="evidence" value="ECO:0007669"/>
    <property type="project" value="UniProtKB-SubCell"/>
</dbReference>
<dbReference type="PROSITE" id="PS51371">
    <property type="entry name" value="CBS"/>
    <property type="match status" value="1"/>
</dbReference>
<dbReference type="InterPro" id="IPR002550">
    <property type="entry name" value="CNNM"/>
</dbReference>
<evidence type="ECO:0000256" key="5">
    <source>
        <dbReference type="ARBA" id="ARBA00023136"/>
    </source>
</evidence>
<keyword evidence="2 7" id="KW-0812">Transmembrane</keyword>
<feature type="transmembrane region" description="Helical" evidence="8">
    <location>
        <begin position="6"/>
        <end position="30"/>
    </location>
</feature>
<dbReference type="Pfam" id="PF01595">
    <property type="entry name" value="CNNM"/>
    <property type="match status" value="1"/>
</dbReference>
<dbReference type="Proteomes" id="UP001220324">
    <property type="component" value="Unassembled WGS sequence"/>
</dbReference>
<dbReference type="PANTHER" id="PTHR12064:SF97">
    <property type="entry name" value="METAL TRANSPORTER CNNM-5"/>
    <property type="match status" value="1"/>
</dbReference>
<dbReference type="GO" id="GO:0005737">
    <property type="term" value="C:cytoplasm"/>
    <property type="evidence" value="ECO:0007669"/>
    <property type="project" value="TreeGrafter"/>
</dbReference>
<reference evidence="11 12" key="1">
    <citation type="journal article" date="2023" name="IMA Fungus">
        <title>Comparative genomic study of the Penicillium genus elucidates a diverse pangenome and 15 lateral gene transfer events.</title>
        <authorList>
            <person name="Petersen C."/>
            <person name="Sorensen T."/>
            <person name="Nielsen M.R."/>
            <person name="Sondergaard T.E."/>
            <person name="Sorensen J.L."/>
            <person name="Fitzpatrick D.A."/>
            <person name="Frisvad J.C."/>
            <person name="Nielsen K.L."/>
        </authorList>
    </citation>
    <scope>NUCLEOTIDE SEQUENCE [LARGE SCALE GENOMIC DNA]</scope>
    <source>
        <strain evidence="11 12">IBT 35679</strain>
    </source>
</reference>
<dbReference type="FunFam" id="3.10.580.10:FF:000006">
    <property type="entry name" value="DUF21 and CBS domain protein"/>
    <property type="match status" value="1"/>
</dbReference>
<feature type="domain" description="CNNM transmembrane" evidence="10">
    <location>
        <begin position="2"/>
        <end position="186"/>
    </location>
</feature>
<dbReference type="GO" id="GO:0010960">
    <property type="term" value="P:magnesium ion homeostasis"/>
    <property type="evidence" value="ECO:0007669"/>
    <property type="project" value="InterPro"/>
</dbReference>
<dbReference type="EMBL" id="JAQIZZ010000006">
    <property type="protein sequence ID" value="KAJ5538064.1"/>
    <property type="molecule type" value="Genomic_DNA"/>
</dbReference>
<evidence type="ECO:0000256" key="6">
    <source>
        <dbReference type="PROSITE-ProRule" id="PRU00703"/>
    </source>
</evidence>
<evidence type="ECO:0008006" key="13">
    <source>
        <dbReference type="Google" id="ProtNLM"/>
    </source>
</evidence>
<dbReference type="SUPFAM" id="SSF54631">
    <property type="entry name" value="CBS-domain pair"/>
    <property type="match status" value="1"/>
</dbReference>
<evidence type="ECO:0000256" key="4">
    <source>
        <dbReference type="ARBA" id="ARBA00022989"/>
    </source>
</evidence>
<evidence type="ECO:0000313" key="11">
    <source>
        <dbReference type="EMBL" id="KAJ5538064.1"/>
    </source>
</evidence>
<keyword evidence="6" id="KW-0129">CBS domain</keyword>
<dbReference type="AlphaFoldDB" id="A0AAD6GEA2"/>
<dbReference type="InterPro" id="IPR046342">
    <property type="entry name" value="CBS_dom_sf"/>
</dbReference>
<name>A0AAD6GEA2_9EURO</name>
<dbReference type="Gene3D" id="3.10.580.10">
    <property type="entry name" value="CBS-domain"/>
    <property type="match status" value="1"/>
</dbReference>
<feature type="transmembrane region" description="Helical" evidence="8">
    <location>
        <begin position="92"/>
        <end position="110"/>
    </location>
</feature>
<gene>
    <name evidence="11" type="ORF">N7494_007543</name>
</gene>
<feature type="domain" description="CBS" evidence="9">
    <location>
        <begin position="271"/>
        <end position="330"/>
    </location>
</feature>
<dbReference type="PROSITE" id="PS51846">
    <property type="entry name" value="CNNM"/>
    <property type="match status" value="1"/>
</dbReference>
<dbReference type="InterPro" id="IPR045095">
    <property type="entry name" value="ACDP"/>
</dbReference>
<protein>
    <recommendedName>
        <fullName evidence="13">CNNM transmembrane domain-containing protein</fullName>
    </recommendedName>
</protein>
<evidence type="ECO:0000256" key="3">
    <source>
        <dbReference type="ARBA" id="ARBA00022737"/>
    </source>
</evidence>
<keyword evidence="3" id="KW-0677">Repeat</keyword>
<keyword evidence="12" id="KW-1185">Reference proteome</keyword>
<accession>A0AAD6GEA2</accession>
<proteinExistence type="predicted"/>
<evidence type="ECO:0000313" key="12">
    <source>
        <dbReference type="Proteomes" id="UP001220324"/>
    </source>
</evidence>
<dbReference type="GO" id="GO:0030026">
    <property type="term" value="P:intracellular manganese ion homeostasis"/>
    <property type="evidence" value="ECO:0007669"/>
    <property type="project" value="TreeGrafter"/>
</dbReference>
<sequence length="428" mass="47754">MEDPSLWLHVCISAVLVLLCGAFSGLTIALMTQDDIYLRVIELSAEPADQHNAKKVIALLKRGKHWILVALLLGNAITSEALPVVLDQFLDGGLAVLASTALVVIFSDVIPQSVCARHSLTVGAYMVPYVSIFMNMLAPIAWPIAKLLDALVGDHDPTGFTRPGLKALFSLHTVLGKPEDRLNSDEVKIIHGALGIIDKSATRIMTPIEDVYSLSADTVLDEYTIDRIRIQGYSRILVHAPNNRLDILGVFVTRKLVRYNPKLCKRVCDFDWSPIPTIHSRTNCLNVLKIFQEGTYHMVLVSQKERNLVLGIITREDILEELIGEDILDEFDCMHDRATLLARQLNPLPTPPTPTEKIIEKPSIIAISAPESEVINAWVRETSFSQQYGSVDYFNSAAQWKYIQNYLAQTRKRQQSENAGRRTYGTLS</sequence>
<evidence type="ECO:0000256" key="7">
    <source>
        <dbReference type="PROSITE-ProRule" id="PRU01193"/>
    </source>
</evidence>
<evidence type="ECO:0000256" key="2">
    <source>
        <dbReference type="ARBA" id="ARBA00022692"/>
    </source>
</evidence>
<dbReference type="Pfam" id="PF00571">
    <property type="entry name" value="CBS"/>
    <property type="match status" value="1"/>
</dbReference>
<organism evidence="11 12">
    <name type="scientific">Penicillium frequentans</name>
    <dbReference type="NCBI Taxonomy" id="3151616"/>
    <lineage>
        <taxon>Eukaryota</taxon>
        <taxon>Fungi</taxon>
        <taxon>Dikarya</taxon>
        <taxon>Ascomycota</taxon>
        <taxon>Pezizomycotina</taxon>
        <taxon>Eurotiomycetes</taxon>
        <taxon>Eurotiomycetidae</taxon>
        <taxon>Eurotiales</taxon>
        <taxon>Aspergillaceae</taxon>
        <taxon>Penicillium</taxon>
    </lineage>
</organism>
<evidence type="ECO:0000259" key="10">
    <source>
        <dbReference type="PROSITE" id="PS51846"/>
    </source>
</evidence>
<comment type="caution">
    <text evidence="11">The sequence shown here is derived from an EMBL/GenBank/DDBJ whole genome shotgun (WGS) entry which is preliminary data.</text>
</comment>
<keyword evidence="5 7" id="KW-0472">Membrane</keyword>
<feature type="transmembrane region" description="Helical" evidence="8">
    <location>
        <begin position="65"/>
        <end position="86"/>
    </location>
</feature>
<evidence type="ECO:0000256" key="8">
    <source>
        <dbReference type="SAM" id="Phobius"/>
    </source>
</evidence>